<dbReference type="EMBL" id="CM045770">
    <property type="protein sequence ID" value="KAI7991197.1"/>
    <property type="molecule type" value="Genomic_DNA"/>
</dbReference>
<dbReference type="Proteomes" id="UP001060215">
    <property type="component" value="Chromosome 13"/>
</dbReference>
<evidence type="ECO:0000313" key="2">
    <source>
        <dbReference type="Proteomes" id="UP001060215"/>
    </source>
</evidence>
<protein>
    <submittedName>
        <fullName evidence="1">Uncharacterized protein</fullName>
    </submittedName>
</protein>
<keyword evidence="2" id="KW-1185">Reference proteome</keyword>
<comment type="caution">
    <text evidence="1">The sequence shown here is derived from an EMBL/GenBank/DDBJ whole genome shotgun (WGS) entry which is preliminary data.</text>
</comment>
<sequence length="62" mass="7569">MSKFDFPRLKVLVAHLVAKTWSRMPLATKKLLVAKCCVFSDENFCRQMQFHFWKLYIWRLNF</sequence>
<name>A0ACC0FQZ1_9ERIC</name>
<reference evidence="1 2" key="1">
    <citation type="journal article" date="2022" name="Plant J.">
        <title>Chromosome-level genome of Camellia lanceoleosa provides a valuable resource for understanding genome evolution and self-incompatibility.</title>
        <authorList>
            <person name="Gong W."/>
            <person name="Xiao S."/>
            <person name="Wang L."/>
            <person name="Liao Z."/>
            <person name="Chang Y."/>
            <person name="Mo W."/>
            <person name="Hu G."/>
            <person name="Li W."/>
            <person name="Zhao G."/>
            <person name="Zhu H."/>
            <person name="Hu X."/>
            <person name="Ji K."/>
            <person name="Xiang X."/>
            <person name="Song Q."/>
            <person name="Yuan D."/>
            <person name="Jin S."/>
            <person name="Zhang L."/>
        </authorList>
    </citation>
    <scope>NUCLEOTIDE SEQUENCE [LARGE SCALE GENOMIC DNA]</scope>
    <source>
        <strain evidence="1">SQ_2022a</strain>
    </source>
</reference>
<gene>
    <name evidence="1" type="ORF">LOK49_LG12G00884</name>
</gene>
<evidence type="ECO:0000313" key="1">
    <source>
        <dbReference type="EMBL" id="KAI7991197.1"/>
    </source>
</evidence>
<accession>A0ACC0FQZ1</accession>
<proteinExistence type="predicted"/>
<organism evidence="1 2">
    <name type="scientific">Camellia lanceoleosa</name>
    <dbReference type="NCBI Taxonomy" id="1840588"/>
    <lineage>
        <taxon>Eukaryota</taxon>
        <taxon>Viridiplantae</taxon>
        <taxon>Streptophyta</taxon>
        <taxon>Embryophyta</taxon>
        <taxon>Tracheophyta</taxon>
        <taxon>Spermatophyta</taxon>
        <taxon>Magnoliopsida</taxon>
        <taxon>eudicotyledons</taxon>
        <taxon>Gunneridae</taxon>
        <taxon>Pentapetalae</taxon>
        <taxon>asterids</taxon>
        <taxon>Ericales</taxon>
        <taxon>Theaceae</taxon>
        <taxon>Camellia</taxon>
    </lineage>
</organism>